<accession>A0A7E4V7H3</accession>
<dbReference type="SUPFAM" id="SSF88802">
    <property type="entry name" value="Pre-PUA domain"/>
    <property type="match status" value="1"/>
</dbReference>
<dbReference type="WBParaSite" id="Pan_g17496.t1">
    <property type="protein sequence ID" value="Pan_g17496.t1"/>
    <property type="gene ID" value="Pan_g17496"/>
</dbReference>
<evidence type="ECO:0000259" key="9">
    <source>
        <dbReference type="SMART" id="SM00359"/>
    </source>
</evidence>
<dbReference type="InterPro" id="IPR015947">
    <property type="entry name" value="PUA-like_sf"/>
</dbReference>
<dbReference type="GO" id="GO:0042255">
    <property type="term" value="P:ribosome assembly"/>
    <property type="evidence" value="ECO:0007669"/>
    <property type="project" value="InterPro"/>
</dbReference>
<dbReference type="Gene3D" id="2.30.130.10">
    <property type="entry name" value="PUA domain"/>
    <property type="match status" value="1"/>
</dbReference>
<dbReference type="CDD" id="cd21146">
    <property type="entry name" value="Nip7_N_euk"/>
    <property type="match status" value="1"/>
</dbReference>
<keyword evidence="7 8" id="KW-0539">Nucleus</keyword>
<dbReference type="GO" id="GO:0003723">
    <property type="term" value="F:RNA binding"/>
    <property type="evidence" value="ECO:0007669"/>
    <property type="project" value="UniProtKB-KW"/>
</dbReference>
<evidence type="ECO:0000256" key="4">
    <source>
        <dbReference type="ARBA" id="ARBA00018162"/>
    </source>
</evidence>
<feature type="domain" description="PUA" evidence="9">
    <location>
        <begin position="95"/>
        <end position="170"/>
    </location>
</feature>
<comment type="similarity">
    <text evidence="3 8">Belongs to the NIP7 family.</text>
</comment>
<evidence type="ECO:0000256" key="2">
    <source>
        <dbReference type="ARBA" id="ARBA00004604"/>
    </source>
</evidence>
<dbReference type="InterPro" id="IPR005155">
    <property type="entry name" value="UPF0113_PUA"/>
</dbReference>
<dbReference type="InterPro" id="IPR002478">
    <property type="entry name" value="PUA"/>
</dbReference>
<dbReference type="FunFam" id="3.10.450.220:FF:000001">
    <property type="entry name" value="60S ribosome subunit biogenesis protein NIP7 homolog"/>
    <property type="match status" value="1"/>
</dbReference>
<dbReference type="PANTHER" id="PTHR23415">
    <property type="entry name" value="CYCLIN-DEPENDENT KINASES REGULATORY SUBUNIT/60S RIBOSOME SUBUNIT BIOGENESIS PROTEIN NIP7"/>
    <property type="match status" value="1"/>
</dbReference>
<sequence>MRPLTDEETEKLFRKLSQYIGDNVRLLIEREDGDYCFRFHRERVYYCNEALMRQAATVSRKELLSFGTCLGKFTKSNNFFLHITALDYLAPYAKWRVWLKPQAEQQYLYGNNVVKAGVGRMTEGTEAKQGVIVYNMNDMPLGFGVLSKGTAQVRAADPTAIVVLHQGDLGEYLRSEDHLT</sequence>
<keyword evidence="10" id="KW-1185">Reference proteome</keyword>
<evidence type="ECO:0000256" key="5">
    <source>
        <dbReference type="ARBA" id="ARBA00022517"/>
    </source>
</evidence>
<dbReference type="Pfam" id="PF03657">
    <property type="entry name" value="UPF0113"/>
    <property type="match status" value="1"/>
</dbReference>
<evidence type="ECO:0000256" key="7">
    <source>
        <dbReference type="ARBA" id="ARBA00023242"/>
    </source>
</evidence>
<name>A0A7E4V7H3_PANRE</name>
<comment type="subcellular location">
    <subcellularLocation>
        <location evidence="2">Nucleus</location>
        <location evidence="2">Nucleolus</location>
    </subcellularLocation>
</comment>
<evidence type="ECO:0000256" key="6">
    <source>
        <dbReference type="ARBA" id="ARBA00022884"/>
    </source>
</evidence>
<dbReference type="InterPro" id="IPR040598">
    <property type="entry name" value="NIP7_N"/>
</dbReference>
<evidence type="ECO:0000256" key="3">
    <source>
        <dbReference type="ARBA" id="ARBA00009895"/>
    </source>
</evidence>
<organism evidence="10 11">
    <name type="scientific">Panagrellus redivivus</name>
    <name type="common">Microworm</name>
    <dbReference type="NCBI Taxonomy" id="6233"/>
    <lineage>
        <taxon>Eukaryota</taxon>
        <taxon>Metazoa</taxon>
        <taxon>Ecdysozoa</taxon>
        <taxon>Nematoda</taxon>
        <taxon>Chromadorea</taxon>
        <taxon>Rhabditida</taxon>
        <taxon>Tylenchina</taxon>
        <taxon>Panagrolaimomorpha</taxon>
        <taxon>Panagrolaimoidea</taxon>
        <taxon>Panagrolaimidae</taxon>
        <taxon>Panagrellus</taxon>
    </lineage>
</organism>
<dbReference type="CDD" id="cd21151">
    <property type="entry name" value="PUA_Nip7-like"/>
    <property type="match status" value="1"/>
</dbReference>
<keyword evidence="5 8" id="KW-0690">Ribosome biogenesis</keyword>
<comment type="subunit">
    <text evidence="8">Interacts with pre-ribosome complex.</text>
</comment>
<dbReference type="SUPFAM" id="SSF88697">
    <property type="entry name" value="PUA domain-like"/>
    <property type="match status" value="1"/>
</dbReference>
<dbReference type="FunFam" id="2.30.130.10:FF:000002">
    <property type="entry name" value="60S ribosome subunit biogenesis protein NIP7 homolog"/>
    <property type="match status" value="1"/>
</dbReference>
<evidence type="ECO:0000256" key="8">
    <source>
        <dbReference type="PIRNR" id="PIRNR017190"/>
    </source>
</evidence>
<dbReference type="PROSITE" id="PS50890">
    <property type="entry name" value="PUA"/>
    <property type="match status" value="1"/>
</dbReference>
<evidence type="ECO:0000313" key="10">
    <source>
        <dbReference type="Proteomes" id="UP000492821"/>
    </source>
</evidence>
<protein>
    <recommendedName>
        <fullName evidence="4 8">60S ribosome subunit biogenesis protein NIP7 homolog</fullName>
    </recommendedName>
</protein>
<dbReference type="Proteomes" id="UP000492821">
    <property type="component" value="Unassembled WGS sequence"/>
</dbReference>
<evidence type="ECO:0000256" key="1">
    <source>
        <dbReference type="ARBA" id="ARBA00004087"/>
    </source>
</evidence>
<dbReference type="GO" id="GO:0005730">
    <property type="term" value="C:nucleolus"/>
    <property type="evidence" value="ECO:0007669"/>
    <property type="project" value="UniProtKB-SubCell"/>
</dbReference>
<comment type="function">
    <text evidence="1 8">Required for proper 34S pre-rRNA processing and 60S ribosome subunit assembly.</text>
</comment>
<dbReference type="SMART" id="SM00359">
    <property type="entry name" value="PUA"/>
    <property type="match status" value="1"/>
</dbReference>
<dbReference type="AlphaFoldDB" id="A0A7E4V7H3"/>
<dbReference type="InterPro" id="IPR016686">
    <property type="entry name" value="Ribosomal_synth_fac_NIP7"/>
</dbReference>
<evidence type="ECO:0000313" key="11">
    <source>
        <dbReference type="WBParaSite" id="Pan_g17496.t1"/>
    </source>
</evidence>
<dbReference type="Pfam" id="PF17833">
    <property type="entry name" value="pre-PUA_NIP7"/>
    <property type="match status" value="1"/>
</dbReference>
<dbReference type="InterPro" id="IPR055359">
    <property type="entry name" value="Nip7_N_euk"/>
</dbReference>
<dbReference type="Gene3D" id="3.10.450.220">
    <property type="match status" value="1"/>
</dbReference>
<keyword evidence="6 8" id="KW-0694">RNA-binding</keyword>
<proteinExistence type="inferred from homology"/>
<dbReference type="InterPro" id="IPR036974">
    <property type="entry name" value="PUA_sf"/>
</dbReference>
<reference evidence="10" key="1">
    <citation type="journal article" date="2013" name="Genetics">
        <title>The draft genome and transcriptome of Panagrellus redivivus are shaped by the harsh demands of a free-living lifestyle.</title>
        <authorList>
            <person name="Srinivasan J."/>
            <person name="Dillman A.R."/>
            <person name="Macchietto M.G."/>
            <person name="Heikkinen L."/>
            <person name="Lakso M."/>
            <person name="Fracchia K.M."/>
            <person name="Antoshechkin I."/>
            <person name="Mortazavi A."/>
            <person name="Wong G."/>
            <person name="Sternberg P.W."/>
        </authorList>
    </citation>
    <scope>NUCLEOTIDE SEQUENCE [LARGE SCALE GENOMIC DNA]</scope>
    <source>
        <strain evidence="10">MT8872</strain>
    </source>
</reference>
<dbReference type="PIRSF" id="PIRSF017190">
    <property type="entry name" value="Rbsml_synth_fac_NIP7"/>
    <property type="match status" value="1"/>
</dbReference>
<reference evidence="11" key="2">
    <citation type="submission" date="2020-10" db="UniProtKB">
        <authorList>
            <consortium name="WormBaseParasite"/>
        </authorList>
    </citation>
    <scope>IDENTIFICATION</scope>
</reference>